<dbReference type="Proteomes" id="UP000749311">
    <property type="component" value="Unassembled WGS sequence"/>
</dbReference>
<keyword evidence="1" id="KW-0238">DNA-binding</keyword>
<comment type="caution">
    <text evidence="1">The sequence shown here is derived from an EMBL/GenBank/DDBJ whole genome shotgun (WGS) entry which is preliminary data.</text>
</comment>
<proteinExistence type="predicted"/>
<dbReference type="InterPro" id="IPR036894">
    <property type="entry name" value="YbaB-like_sf"/>
</dbReference>
<evidence type="ECO:0000313" key="2">
    <source>
        <dbReference type="Proteomes" id="UP000749311"/>
    </source>
</evidence>
<keyword evidence="2" id="KW-1185">Reference proteome</keyword>
<name>A0ABX0SAZ1_9ACTN</name>
<gene>
    <name evidence="1" type="ORF">FB473_000208</name>
</gene>
<dbReference type="Gene3D" id="3.30.1310.10">
    <property type="entry name" value="Nucleoid-associated protein YbaB-like domain"/>
    <property type="match status" value="1"/>
</dbReference>
<protein>
    <submittedName>
        <fullName evidence="1">DNA-binding protein YbaB</fullName>
    </submittedName>
</protein>
<sequence length="254" mass="27819">MPDPSPHDELDPTAPPVFAEVEVVDVVDGQEPDDDIAWSLETGFHDETGTVRVWTDVDGNPERVQLARYWRDQVQRVPLEAMFADVFMQINILLGSDAASPPDPRLPPSDELLSRELVAECNSRMAELAERLKQLDETGEGYPVVEGQGCEGSAEDGRVRLRLTVAGTLDSVAFDPKWLKDASTAVVCRAVIEAHRDARGGFVPPVIRAGERAHITDELFSISRRIEQAAARGIAGVRQASPEEVAAVMAEENR</sequence>
<reference evidence="1 2" key="1">
    <citation type="submission" date="2020-02" db="EMBL/GenBank/DDBJ databases">
        <title>Sequencing the genomes of 1000 actinobacteria strains.</title>
        <authorList>
            <person name="Klenk H.-P."/>
        </authorList>
    </citation>
    <scope>NUCLEOTIDE SEQUENCE [LARGE SCALE GENOMIC DNA]</scope>
    <source>
        <strain evidence="1 2">DSM 19609</strain>
    </source>
</reference>
<dbReference type="GO" id="GO:0003677">
    <property type="term" value="F:DNA binding"/>
    <property type="evidence" value="ECO:0007669"/>
    <property type="project" value="UniProtKB-KW"/>
</dbReference>
<evidence type="ECO:0000313" key="1">
    <source>
        <dbReference type="EMBL" id="NIH55563.1"/>
    </source>
</evidence>
<dbReference type="RefSeq" id="WP_167164024.1">
    <property type="nucleotide sequence ID" value="NZ_BAAAOO010000012.1"/>
</dbReference>
<dbReference type="EMBL" id="JAAMOZ010000001">
    <property type="protein sequence ID" value="NIH55563.1"/>
    <property type="molecule type" value="Genomic_DNA"/>
</dbReference>
<accession>A0ABX0SAZ1</accession>
<organism evidence="1 2">
    <name type="scientific">Brooklawnia cerclae</name>
    <dbReference type="NCBI Taxonomy" id="349934"/>
    <lineage>
        <taxon>Bacteria</taxon>
        <taxon>Bacillati</taxon>
        <taxon>Actinomycetota</taxon>
        <taxon>Actinomycetes</taxon>
        <taxon>Propionibacteriales</taxon>
        <taxon>Propionibacteriaceae</taxon>
        <taxon>Brooklawnia</taxon>
    </lineage>
</organism>